<dbReference type="HOGENOM" id="CLU_118960_2_1_7"/>
<evidence type="ECO:0000313" key="3">
    <source>
        <dbReference type="Proteomes" id="UP000006176"/>
    </source>
</evidence>
<dbReference type="PATRIC" id="fig|760154.4.peg.1288"/>
<protein>
    <submittedName>
        <fullName evidence="2">Desulfoferrodoxin</fullName>
    </submittedName>
</protein>
<keyword evidence="3" id="KW-1185">Reference proteome</keyword>
<dbReference type="eggNOG" id="COG2033">
    <property type="taxonomic scope" value="Bacteria"/>
</dbReference>
<dbReference type="GO" id="GO:0016491">
    <property type="term" value="F:oxidoreductase activity"/>
    <property type="evidence" value="ECO:0007669"/>
    <property type="project" value="InterPro"/>
</dbReference>
<dbReference type="SUPFAM" id="SSF49367">
    <property type="entry name" value="Superoxide reductase-like"/>
    <property type="match status" value="1"/>
</dbReference>
<dbReference type="GO" id="GO:0005506">
    <property type="term" value="F:iron ion binding"/>
    <property type="evidence" value="ECO:0007669"/>
    <property type="project" value="InterPro"/>
</dbReference>
<dbReference type="RefSeq" id="WP_014769456.1">
    <property type="nucleotide sequence ID" value="NC_018002.1"/>
</dbReference>
<name>I3XXA4_SULBS</name>
<dbReference type="OrthoDB" id="9814936at2"/>
<evidence type="ECO:0000313" key="2">
    <source>
        <dbReference type="EMBL" id="AFL68578.1"/>
    </source>
</evidence>
<proteinExistence type="predicted"/>
<gene>
    <name evidence="2" type="ordered locus">Sulba_1286</name>
</gene>
<dbReference type="STRING" id="760154.Sulba_1286"/>
<reference evidence="2 3" key="1">
    <citation type="submission" date="2012-06" db="EMBL/GenBank/DDBJ databases">
        <title>Complete sequence of Sulfurospirillum barnesii SES-3.</title>
        <authorList>
            <consortium name="US DOE Joint Genome Institute"/>
            <person name="Lucas S."/>
            <person name="Han J."/>
            <person name="Lapidus A."/>
            <person name="Cheng J.-F."/>
            <person name="Goodwin L."/>
            <person name="Pitluck S."/>
            <person name="Peters L."/>
            <person name="Ovchinnikova G."/>
            <person name="Lu M."/>
            <person name="Detter J.C."/>
            <person name="Han C."/>
            <person name="Tapia R."/>
            <person name="Land M."/>
            <person name="Hauser L."/>
            <person name="Kyrpides N."/>
            <person name="Ivanova N."/>
            <person name="Pagani I."/>
            <person name="Stolz J."/>
            <person name="Arkin A."/>
            <person name="Dehal P."/>
            <person name="Oremland R."/>
            <person name="Saltikov C."/>
            <person name="Basu P."/>
            <person name="Hollibaugh J."/>
            <person name="Newman D."/>
            <person name="Stolyar S."/>
            <person name="Hazen T."/>
            <person name="Woyke T."/>
        </authorList>
    </citation>
    <scope>NUCLEOTIDE SEQUENCE [LARGE SCALE GENOMIC DNA]</scope>
    <source>
        <strain evidence="3">ATCC 700032 / DSM 10660 / SES-3</strain>
    </source>
</reference>
<organism evidence="2 3">
    <name type="scientific">Sulfurospirillum barnesii (strain ATCC 700032 / DSM 10660 / SES-3)</name>
    <dbReference type="NCBI Taxonomy" id="760154"/>
    <lineage>
        <taxon>Bacteria</taxon>
        <taxon>Pseudomonadati</taxon>
        <taxon>Campylobacterota</taxon>
        <taxon>Epsilonproteobacteria</taxon>
        <taxon>Campylobacterales</taxon>
        <taxon>Sulfurospirillaceae</taxon>
        <taxon>Sulfurospirillum</taxon>
    </lineage>
</organism>
<sequence length="129" mass="14725">MPKIFTSDSFSPEERESRKDFIDKHTPYISCDGIAQKGVPLMVHVRVGREHAHIDDFNHYISTITLFDADRMLAKVELAACIVSAEERRGNAEVAFSIVPNKDVYHFNAQCYCTKHGVWQGDELEIRVI</sequence>
<feature type="domain" description="Desulfoferrodoxin ferrous iron-binding" evidence="1">
    <location>
        <begin position="21"/>
        <end position="121"/>
    </location>
</feature>
<dbReference type="Gene3D" id="2.60.40.730">
    <property type="entry name" value="SOR catalytic domain"/>
    <property type="match status" value="1"/>
</dbReference>
<dbReference type="Proteomes" id="UP000006176">
    <property type="component" value="Chromosome"/>
</dbReference>
<dbReference type="InterPro" id="IPR002742">
    <property type="entry name" value="Desulfoferrodoxin_Fe-bd_dom"/>
</dbReference>
<dbReference type="AlphaFoldDB" id="I3XXA4"/>
<dbReference type="EMBL" id="CP003333">
    <property type="protein sequence ID" value="AFL68578.1"/>
    <property type="molecule type" value="Genomic_DNA"/>
</dbReference>
<accession>I3XXA4</accession>
<dbReference type="Pfam" id="PF01880">
    <property type="entry name" value="Desulfoferrodox"/>
    <property type="match status" value="1"/>
</dbReference>
<evidence type="ECO:0000259" key="1">
    <source>
        <dbReference type="Pfam" id="PF01880"/>
    </source>
</evidence>
<dbReference type="InterPro" id="IPR036073">
    <property type="entry name" value="Desulfoferrodoxin_Fe-bd_dom_sf"/>
</dbReference>
<dbReference type="KEGG" id="sba:Sulba_1286"/>